<dbReference type="InterPro" id="IPR001789">
    <property type="entry name" value="Sig_transdc_resp-reg_receiver"/>
</dbReference>
<dbReference type="PROSITE" id="PS00622">
    <property type="entry name" value="HTH_LUXR_1"/>
    <property type="match status" value="1"/>
</dbReference>
<dbReference type="SUPFAM" id="SSF52172">
    <property type="entry name" value="CheY-like"/>
    <property type="match status" value="1"/>
</dbReference>
<reference evidence="5 6" key="1">
    <citation type="submission" date="2016-10" db="EMBL/GenBank/DDBJ databases">
        <authorList>
            <person name="de Groot N.N."/>
        </authorList>
    </citation>
    <scope>NUCLEOTIDE SEQUENCE [LARGE SCALE GENOMIC DNA]</scope>
    <source>
        <strain evidence="5 6">Z108</strain>
    </source>
</reference>
<keyword evidence="2" id="KW-0805">Transcription regulation</keyword>
<dbReference type="SMART" id="SM00421">
    <property type="entry name" value="HTH_LUXR"/>
    <property type="match status" value="1"/>
</dbReference>
<dbReference type="OrthoDB" id="9779069at2"/>
<dbReference type="CDD" id="cd06170">
    <property type="entry name" value="LuxR_C_like"/>
    <property type="match status" value="1"/>
</dbReference>
<dbReference type="SMART" id="SM00448">
    <property type="entry name" value="REC"/>
    <property type="match status" value="1"/>
</dbReference>
<evidence type="ECO:0000256" key="2">
    <source>
        <dbReference type="ARBA" id="ARBA00023015"/>
    </source>
</evidence>
<evidence type="ECO:0000313" key="5">
    <source>
        <dbReference type="EMBL" id="SFI27696.1"/>
    </source>
</evidence>
<sequence>MAIKILIADDHALLRQGIKRVLNFEDDLEVIGEAEDGQETLARTLMLQPDVLLLDLNMPGLSGLEVARQLKQADCPTKIIALTIHDSDNYVLELLKNGALGYLLKDVEPSVLVKAIHVVNEGNAFVYPKLAERLFGSLSLSDDVETKAREMLDESRGERLTAREMDVLECIAKGFSNQDIGKALGLSEKTVKNHLTSIFHKLKVNDRTQALVYVLKNKIISLD</sequence>
<dbReference type="InterPro" id="IPR058245">
    <property type="entry name" value="NreC/VraR/RcsB-like_REC"/>
</dbReference>
<dbReference type="GO" id="GO:0006355">
    <property type="term" value="P:regulation of DNA-templated transcription"/>
    <property type="evidence" value="ECO:0007669"/>
    <property type="project" value="InterPro"/>
</dbReference>
<evidence type="ECO:0000256" key="1">
    <source>
        <dbReference type="ARBA" id="ARBA00022553"/>
    </source>
</evidence>
<dbReference type="InterPro" id="IPR039420">
    <property type="entry name" value="WalR-like"/>
</dbReference>
<dbReference type="InterPro" id="IPR016032">
    <property type="entry name" value="Sig_transdc_resp-reg_C-effctor"/>
</dbReference>
<dbReference type="AlphaFoldDB" id="A0A1I3GWF7"/>
<dbReference type="GO" id="GO:0000160">
    <property type="term" value="P:phosphorelay signal transduction system"/>
    <property type="evidence" value="ECO:0007669"/>
    <property type="project" value="InterPro"/>
</dbReference>
<dbReference type="CDD" id="cd17535">
    <property type="entry name" value="REC_NarL-like"/>
    <property type="match status" value="1"/>
</dbReference>
<evidence type="ECO:0000256" key="3">
    <source>
        <dbReference type="ARBA" id="ARBA00023125"/>
    </source>
</evidence>
<dbReference type="PANTHER" id="PTHR43214">
    <property type="entry name" value="TWO-COMPONENT RESPONSE REGULATOR"/>
    <property type="match status" value="1"/>
</dbReference>
<dbReference type="SUPFAM" id="SSF46894">
    <property type="entry name" value="C-terminal effector domain of the bipartite response regulators"/>
    <property type="match status" value="1"/>
</dbReference>
<dbReference type="EMBL" id="FOQK01000025">
    <property type="protein sequence ID" value="SFI27696.1"/>
    <property type="molecule type" value="Genomic_DNA"/>
</dbReference>
<dbReference type="PROSITE" id="PS50043">
    <property type="entry name" value="HTH_LUXR_2"/>
    <property type="match status" value="1"/>
</dbReference>
<evidence type="ECO:0000256" key="4">
    <source>
        <dbReference type="ARBA" id="ARBA00023163"/>
    </source>
</evidence>
<accession>A0A1I3GWF7</accession>
<keyword evidence="1" id="KW-0597">Phosphoprotein</keyword>
<proteinExistence type="predicted"/>
<keyword evidence="3" id="KW-0238">DNA-binding</keyword>
<dbReference type="PROSITE" id="PS50110">
    <property type="entry name" value="RESPONSE_REGULATORY"/>
    <property type="match status" value="1"/>
</dbReference>
<dbReference type="Pfam" id="PF00072">
    <property type="entry name" value="Response_reg"/>
    <property type="match status" value="1"/>
</dbReference>
<organism evidence="5 6">
    <name type="scientific">Selenomonas ruminantium</name>
    <dbReference type="NCBI Taxonomy" id="971"/>
    <lineage>
        <taxon>Bacteria</taxon>
        <taxon>Bacillati</taxon>
        <taxon>Bacillota</taxon>
        <taxon>Negativicutes</taxon>
        <taxon>Selenomonadales</taxon>
        <taxon>Selenomonadaceae</taxon>
        <taxon>Selenomonas</taxon>
    </lineage>
</organism>
<dbReference type="Gene3D" id="3.40.50.2300">
    <property type="match status" value="1"/>
</dbReference>
<dbReference type="InterPro" id="IPR000792">
    <property type="entry name" value="Tscrpt_reg_LuxR_C"/>
</dbReference>
<dbReference type="GO" id="GO:0003677">
    <property type="term" value="F:DNA binding"/>
    <property type="evidence" value="ECO:0007669"/>
    <property type="project" value="InterPro"/>
</dbReference>
<gene>
    <name evidence="5" type="ORF">SAMN04487861_12542</name>
</gene>
<dbReference type="InterPro" id="IPR011006">
    <property type="entry name" value="CheY-like_superfamily"/>
</dbReference>
<protein>
    <submittedName>
        <fullName evidence="5">Two component transcriptional regulator, LuxR family</fullName>
    </submittedName>
</protein>
<name>A0A1I3GWF7_SELRU</name>
<dbReference type="Pfam" id="PF00196">
    <property type="entry name" value="GerE"/>
    <property type="match status" value="1"/>
</dbReference>
<evidence type="ECO:0000313" key="6">
    <source>
        <dbReference type="Proteomes" id="UP000183639"/>
    </source>
</evidence>
<dbReference type="PRINTS" id="PR00038">
    <property type="entry name" value="HTHLUXR"/>
</dbReference>
<dbReference type="RefSeq" id="WP_075445277.1">
    <property type="nucleotide sequence ID" value="NZ_FOQK01000025.1"/>
</dbReference>
<dbReference type="Proteomes" id="UP000183639">
    <property type="component" value="Unassembled WGS sequence"/>
</dbReference>
<keyword evidence="4" id="KW-0804">Transcription</keyword>